<dbReference type="EMBL" id="CM046129">
    <property type="protein sequence ID" value="KAI8433714.1"/>
    <property type="molecule type" value="Genomic_DNA"/>
</dbReference>
<proteinExistence type="predicted"/>
<reference evidence="1 2" key="1">
    <citation type="journal article" date="2022" name="Genome Biol. Evol.">
        <title>The Spruce Budworm Genome: Reconstructing the Evolutionary History of Antifreeze Proteins.</title>
        <authorList>
            <person name="Beliveau C."/>
            <person name="Gagne P."/>
            <person name="Picq S."/>
            <person name="Vernygora O."/>
            <person name="Keeling C.I."/>
            <person name="Pinkney K."/>
            <person name="Doucet D."/>
            <person name="Wen F."/>
            <person name="Johnston J.S."/>
            <person name="Maaroufi H."/>
            <person name="Boyle B."/>
            <person name="Laroche J."/>
            <person name="Dewar K."/>
            <person name="Juretic N."/>
            <person name="Blackburn G."/>
            <person name="Nisole A."/>
            <person name="Brunet B."/>
            <person name="Brandao M."/>
            <person name="Lumley L."/>
            <person name="Duan J."/>
            <person name="Quan G."/>
            <person name="Lucarotti C.J."/>
            <person name="Roe A.D."/>
            <person name="Sperling F.A.H."/>
            <person name="Levesque R.C."/>
            <person name="Cusson M."/>
        </authorList>
    </citation>
    <scope>NUCLEOTIDE SEQUENCE [LARGE SCALE GENOMIC DNA]</scope>
    <source>
        <strain evidence="1">Glfc:IPQL:Cfum</strain>
    </source>
</reference>
<sequence>MYPKQQLVNDADIQSALIPQELNPAFVPDDAQNPEINDQFSETTPNAIEKTDVTEPGHNSTNPDNNDFNGTEIKQNNTNDTRKHEVYHVYEVHEIEEPNIIVKLYNAIENAITKFLSSEKVMFVLHNIGTCVVNGVMDLITFYLPAPMIPLIASAAGMLVPFEPVVTLREKIPVTSYRRAFDRAVDSFMGTFDKYKTVDDIDDPYMTRRFNRRFMNDDSKRKKKNVL</sequence>
<evidence type="ECO:0000313" key="1">
    <source>
        <dbReference type="EMBL" id="KAI8433714.1"/>
    </source>
</evidence>
<dbReference type="Proteomes" id="UP001064048">
    <property type="component" value="Chromosome 29"/>
</dbReference>
<gene>
    <name evidence="1" type="ORF">MSG28_015706</name>
</gene>
<accession>A0ACC0KB75</accession>
<evidence type="ECO:0000313" key="2">
    <source>
        <dbReference type="Proteomes" id="UP001064048"/>
    </source>
</evidence>
<comment type="caution">
    <text evidence="1">The sequence shown here is derived from an EMBL/GenBank/DDBJ whole genome shotgun (WGS) entry which is preliminary data.</text>
</comment>
<organism evidence="1 2">
    <name type="scientific">Choristoneura fumiferana</name>
    <name type="common">Spruce budworm moth</name>
    <name type="synonym">Archips fumiferana</name>
    <dbReference type="NCBI Taxonomy" id="7141"/>
    <lineage>
        <taxon>Eukaryota</taxon>
        <taxon>Metazoa</taxon>
        <taxon>Ecdysozoa</taxon>
        <taxon>Arthropoda</taxon>
        <taxon>Hexapoda</taxon>
        <taxon>Insecta</taxon>
        <taxon>Pterygota</taxon>
        <taxon>Neoptera</taxon>
        <taxon>Endopterygota</taxon>
        <taxon>Lepidoptera</taxon>
        <taxon>Glossata</taxon>
        <taxon>Ditrysia</taxon>
        <taxon>Tortricoidea</taxon>
        <taxon>Tortricidae</taxon>
        <taxon>Tortricinae</taxon>
        <taxon>Choristoneura</taxon>
    </lineage>
</organism>
<keyword evidence="2" id="KW-1185">Reference proteome</keyword>
<protein>
    <submittedName>
        <fullName evidence="1">Uncharacterized protein</fullName>
    </submittedName>
</protein>
<name>A0ACC0KB75_CHOFU</name>